<evidence type="ECO:0000313" key="2">
    <source>
        <dbReference type="Proteomes" id="UP000192247"/>
    </source>
</evidence>
<sequence>MLQTLPASTYTTRDAEGNITADVRRSIKLVRYQSEKVYASWQDYREHIETMHCG</sequence>
<gene>
    <name evidence="1" type="ORF">BIW11_03071</name>
</gene>
<dbReference type="OrthoDB" id="24630at2759"/>
<name>A0A1V9XSG5_9ACAR</name>
<dbReference type="Proteomes" id="UP000192247">
    <property type="component" value="Unassembled WGS sequence"/>
</dbReference>
<dbReference type="AlphaFoldDB" id="A0A1V9XSG5"/>
<accession>A0A1V9XSG5</accession>
<keyword evidence="2" id="KW-1185">Reference proteome</keyword>
<protein>
    <submittedName>
        <fullName evidence="1">AMMECR1 protein-like</fullName>
    </submittedName>
</protein>
<dbReference type="EMBL" id="MNPL01004815">
    <property type="protein sequence ID" value="OQR76450.1"/>
    <property type="molecule type" value="Genomic_DNA"/>
</dbReference>
<proteinExistence type="predicted"/>
<comment type="caution">
    <text evidence="1">The sequence shown here is derived from an EMBL/GenBank/DDBJ whole genome shotgun (WGS) entry which is preliminary data.</text>
</comment>
<evidence type="ECO:0000313" key="1">
    <source>
        <dbReference type="EMBL" id="OQR76450.1"/>
    </source>
</evidence>
<organism evidence="1 2">
    <name type="scientific">Tropilaelaps mercedesae</name>
    <dbReference type="NCBI Taxonomy" id="418985"/>
    <lineage>
        <taxon>Eukaryota</taxon>
        <taxon>Metazoa</taxon>
        <taxon>Ecdysozoa</taxon>
        <taxon>Arthropoda</taxon>
        <taxon>Chelicerata</taxon>
        <taxon>Arachnida</taxon>
        <taxon>Acari</taxon>
        <taxon>Parasitiformes</taxon>
        <taxon>Mesostigmata</taxon>
        <taxon>Gamasina</taxon>
        <taxon>Dermanyssoidea</taxon>
        <taxon>Laelapidae</taxon>
        <taxon>Tropilaelaps</taxon>
    </lineage>
</organism>
<reference evidence="1 2" key="1">
    <citation type="journal article" date="2017" name="Gigascience">
        <title>Draft genome of the honey bee ectoparasitic mite, Tropilaelaps mercedesae, is shaped by the parasitic life history.</title>
        <authorList>
            <person name="Dong X."/>
            <person name="Armstrong S.D."/>
            <person name="Xia D."/>
            <person name="Makepeace B.L."/>
            <person name="Darby A.C."/>
            <person name="Kadowaki T."/>
        </authorList>
    </citation>
    <scope>NUCLEOTIDE SEQUENCE [LARGE SCALE GENOMIC DNA]</scope>
    <source>
        <strain evidence="1">Wuxi-XJTLU</strain>
    </source>
</reference>
<dbReference type="InParanoid" id="A0A1V9XSG5"/>